<dbReference type="InterPro" id="IPR027417">
    <property type="entry name" value="P-loop_NTPase"/>
</dbReference>
<sequence length="142" mass="15848">MKGKPRLIKLDGRPLSTLLGAKSFSAGAESGTVVYSENKLAHELSHVIQQSGQSGNSKVKIIPKNQMQNPNNREKLDHIFRTAKANNNVLIFDEADALFGQRSEVRNSRDRYANIETNYLLEAAAKYQVCVYAVLDKKSGRR</sequence>
<dbReference type="AlphaFoldDB" id="A0A3B0YNK2"/>
<proteinExistence type="predicted"/>
<protein>
    <recommendedName>
        <fullName evidence="1">ATPase AAA-type core domain-containing protein</fullName>
    </recommendedName>
</protein>
<dbReference type="SUPFAM" id="SSF52540">
    <property type="entry name" value="P-loop containing nucleoside triphosphate hydrolases"/>
    <property type="match status" value="1"/>
</dbReference>
<reference evidence="2" key="1">
    <citation type="submission" date="2018-06" db="EMBL/GenBank/DDBJ databases">
        <authorList>
            <person name="Zhirakovskaya E."/>
        </authorList>
    </citation>
    <scope>NUCLEOTIDE SEQUENCE</scope>
</reference>
<dbReference type="Gene3D" id="3.40.50.300">
    <property type="entry name" value="P-loop containing nucleotide triphosphate hydrolases"/>
    <property type="match status" value="1"/>
</dbReference>
<evidence type="ECO:0000259" key="1">
    <source>
        <dbReference type="Pfam" id="PF00004"/>
    </source>
</evidence>
<dbReference type="Pfam" id="PF00004">
    <property type="entry name" value="AAA"/>
    <property type="match status" value="1"/>
</dbReference>
<name>A0A3B0YNK2_9ZZZZ</name>
<organism evidence="2">
    <name type="scientific">hydrothermal vent metagenome</name>
    <dbReference type="NCBI Taxonomy" id="652676"/>
    <lineage>
        <taxon>unclassified sequences</taxon>
        <taxon>metagenomes</taxon>
        <taxon>ecological metagenomes</taxon>
    </lineage>
</organism>
<evidence type="ECO:0000313" key="2">
    <source>
        <dbReference type="EMBL" id="VAW80951.1"/>
    </source>
</evidence>
<feature type="domain" description="ATPase AAA-type core" evidence="1">
    <location>
        <begin position="72"/>
        <end position="122"/>
    </location>
</feature>
<dbReference type="EMBL" id="UOFN01000136">
    <property type="protein sequence ID" value="VAW80951.1"/>
    <property type="molecule type" value="Genomic_DNA"/>
</dbReference>
<gene>
    <name evidence="2" type="ORF">MNBD_GAMMA15-1771</name>
</gene>
<accession>A0A3B0YNK2</accession>
<dbReference type="InterPro" id="IPR003959">
    <property type="entry name" value="ATPase_AAA_core"/>
</dbReference>
<dbReference type="GO" id="GO:0005524">
    <property type="term" value="F:ATP binding"/>
    <property type="evidence" value="ECO:0007669"/>
    <property type="project" value="InterPro"/>
</dbReference>
<dbReference type="GO" id="GO:0016887">
    <property type="term" value="F:ATP hydrolysis activity"/>
    <property type="evidence" value="ECO:0007669"/>
    <property type="project" value="InterPro"/>
</dbReference>